<comment type="subcellular location">
    <subcellularLocation>
        <location evidence="1">Membrane</location>
        <topology evidence="1">Multi-pass membrane protein</topology>
    </subcellularLocation>
</comment>
<dbReference type="GO" id="GO:0006508">
    <property type="term" value="P:proteolysis"/>
    <property type="evidence" value="ECO:0007669"/>
    <property type="project" value="UniProtKB-KW"/>
</dbReference>
<keyword evidence="4 5" id="KW-0472">Membrane</keyword>
<dbReference type="OrthoDB" id="9807874at2"/>
<feature type="transmembrane region" description="Helical" evidence="5">
    <location>
        <begin position="65"/>
        <end position="86"/>
    </location>
</feature>
<dbReference type="EMBL" id="WACR01000005">
    <property type="protein sequence ID" value="KAB1064550.1"/>
    <property type="molecule type" value="Genomic_DNA"/>
</dbReference>
<dbReference type="InterPro" id="IPR022764">
    <property type="entry name" value="Peptidase_S54_rhomboid_dom"/>
</dbReference>
<organism evidence="7 8">
    <name type="scientific">Salibacter halophilus</name>
    <dbReference type="NCBI Taxonomy" id="1803916"/>
    <lineage>
        <taxon>Bacteria</taxon>
        <taxon>Pseudomonadati</taxon>
        <taxon>Bacteroidota</taxon>
        <taxon>Flavobacteriia</taxon>
        <taxon>Flavobacteriales</taxon>
        <taxon>Salibacteraceae</taxon>
        <taxon>Salibacter</taxon>
    </lineage>
</organism>
<feature type="domain" description="Peptidase S54 rhomboid" evidence="6">
    <location>
        <begin position="24"/>
        <end position="84"/>
    </location>
</feature>
<evidence type="ECO:0000256" key="5">
    <source>
        <dbReference type="SAM" id="Phobius"/>
    </source>
</evidence>
<feature type="domain" description="Peptidase S54 rhomboid" evidence="6">
    <location>
        <begin position="170"/>
        <end position="246"/>
    </location>
</feature>
<evidence type="ECO:0000256" key="4">
    <source>
        <dbReference type="ARBA" id="ARBA00023136"/>
    </source>
</evidence>
<dbReference type="AlphaFoldDB" id="A0A6N6M7Q7"/>
<keyword evidence="3 5" id="KW-1133">Transmembrane helix</keyword>
<feature type="transmembrane region" description="Helical" evidence="5">
    <location>
        <begin position="229"/>
        <end position="248"/>
    </location>
</feature>
<evidence type="ECO:0000259" key="6">
    <source>
        <dbReference type="Pfam" id="PF01694"/>
    </source>
</evidence>
<reference evidence="7 8" key="1">
    <citation type="submission" date="2019-09" db="EMBL/GenBank/DDBJ databases">
        <title>Genomes of Cryomorphaceae.</title>
        <authorList>
            <person name="Bowman J.P."/>
        </authorList>
    </citation>
    <scope>NUCLEOTIDE SEQUENCE [LARGE SCALE GENOMIC DNA]</scope>
    <source>
        <strain evidence="7 8">KCTC 52047</strain>
    </source>
</reference>
<evidence type="ECO:0000313" key="7">
    <source>
        <dbReference type="EMBL" id="KAB1064550.1"/>
    </source>
</evidence>
<evidence type="ECO:0000256" key="1">
    <source>
        <dbReference type="ARBA" id="ARBA00004141"/>
    </source>
</evidence>
<dbReference type="PANTHER" id="PTHR43066">
    <property type="entry name" value="RHOMBOID-RELATED PROTEIN"/>
    <property type="match status" value="1"/>
</dbReference>
<sequence length="261" mass="29732">MLQSSFGIRLNDMLGLHWIGSQKFEIYQVITYMFMHGSFSHIFFNMFAVWMFGSAIENTWGSKRFLTYYVITGIGAAFLHYVILYFTDIAPVISLIDQFLNNPSSDTLRALLAEHKFEISKQFHGNMYDMFRNAQASLQSVADGAGSEADVKKAYAFINEYRLHFLNLPNVVGASGSLFGLLLAFGMMFPNVRLFLIFLPIPIKAKYFVIGYGLIEFVSGLMNSPGDNVAHFAHLGGMLFGYILIKIWQNRNQNNSYNDYY</sequence>
<proteinExistence type="predicted"/>
<keyword evidence="2 5" id="KW-0812">Transmembrane</keyword>
<dbReference type="SUPFAM" id="SSF144091">
    <property type="entry name" value="Rhomboid-like"/>
    <property type="match status" value="1"/>
</dbReference>
<evidence type="ECO:0000313" key="8">
    <source>
        <dbReference type="Proteomes" id="UP000435357"/>
    </source>
</evidence>
<dbReference type="Proteomes" id="UP000435357">
    <property type="component" value="Unassembled WGS sequence"/>
</dbReference>
<name>A0A6N6M7Q7_9FLAO</name>
<keyword evidence="7" id="KW-0645">Protease</keyword>
<comment type="caution">
    <text evidence="7">The sequence shown here is derived from an EMBL/GenBank/DDBJ whole genome shotgun (WGS) entry which is preliminary data.</text>
</comment>
<keyword evidence="7" id="KW-0378">Hydrolase</keyword>
<dbReference type="Gene3D" id="1.20.1540.10">
    <property type="entry name" value="Rhomboid-like"/>
    <property type="match status" value="2"/>
</dbReference>
<gene>
    <name evidence="7" type="ORF">F3059_06355</name>
</gene>
<evidence type="ECO:0000256" key="3">
    <source>
        <dbReference type="ARBA" id="ARBA00022989"/>
    </source>
</evidence>
<evidence type="ECO:0000256" key="2">
    <source>
        <dbReference type="ARBA" id="ARBA00022692"/>
    </source>
</evidence>
<keyword evidence="8" id="KW-1185">Reference proteome</keyword>
<feature type="transmembrane region" description="Helical" evidence="5">
    <location>
        <begin position="29"/>
        <end position="53"/>
    </location>
</feature>
<dbReference type="GO" id="GO:0016020">
    <property type="term" value="C:membrane"/>
    <property type="evidence" value="ECO:0007669"/>
    <property type="project" value="UniProtKB-SubCell"/>
</dbReference>
<dbReference type="Pfam" id="PF01694">
    <property type="entry name" value="Rhomboid"/>
    <property type="match status" value="2"/>
</dbReference>
<accession>A0A6N6M7Q7</accession>
<protein>
    <submittedName>
        <fullName evidence="7">Rhomboid family intramembrane serine protease</fullName>
    </submittedName>
</protein>
<dbReference type="GO" id="GO:0004252">
    <property type="term" value="F:serine-type endopeptidase activity"/>
    <property type="evidence" value="ECO:0007669"/>
    <property type="project" value="InterPro"/>
</dbReference>
<dbReference type="InterPro" id="IPR035952">
    <property type="entry name" value="Rhomboid-like_sf"/>
</dbReference>
<dbReference type="PANTHER" id="PTHR43066:SF11">
    <property type="entry name" value="PEPTIDASE S54 RHOMBOID DOMAIN-CONTAINING PROTEIN"/>
    <property type="match status" value="1"/>
</dbReference>